<evidence type="ECO:0000313" key="2">
    <source>
        <dbReference type="EMBL" id="KAJ8895716.1"/>
    </source>
</evidence>
<feature type="region of interest" description="Disordered" evidence="1">
    <location>
        <begin position="154"/>
        <end position="203"/>
    </location>
</feature>
<comment type="caution">
    <text evidence="2">The sequence shown here is derived from an EMBL/GenBank/DDBJ whole genome shotgun (WGS) entry which is preliminary data.</text>
</comment>
<dbReference type="EMBL" id="JARBHB010000001">
    <property type="protein sequence ID" value="KAJ8895716.1"/>
    <property type="molecule type" value="Genomic_DNA"/>
</dbReference>
<proteinExistence type="predicted"/>
<accession>A0ABQ9IH87</accession>
<name>A0ABQ9IH87_9NEOP</name>
<dbReference type="Proteomes" id="UP001159363">
    <property type="component" value="Chromosome 1"/>
</dbReference>
<feature type="compositionally biased region" description="Basic and acidic residues" evidence="1">
    <location>
        <begin position="1"/>
        <end position="16"/>
    </location>
</feature>
<evidence type="ECO:0000256" key="1">
    <source>
        <dbReference type="SAM" id="MobiDB-lite"/>
    </source>
</evidence>
<gene>
    <name evidence="2" type="ORF">PR048_001053</name>
</gene>
<feature type="compositionally biased region" description="Polar residues" evidence="1">
    <location>
        <begin position="479"/>
        <end position="488"/>
    </location>
</feature>
<sequence length="519" mass="57475">MERRRNTRTEETRLPPRENPSANCNVHDACHMKQSGRPRREWSPIRLGGRRVVWLLTPRPFYRLFTNILGPPISLTAPQQGRRRGCDVNQASPLSIIPGLPQEGGGSEAASAFGRLRGEEGGEDGGSPPTHTHTHARSRTAHIAGQLSATNYGVAPECKGGGNGRSPRKPADQRHRPARFPRAKFRSDPPGDRTRFTVMGGKQSARSALLRDISSGILAHEACMEQRRNEKDGGNGRSQENPLTGGIVLHDPHLRESGVNRPGIEPGSPSWEVSSLTAQSPWPPVVCRESYVHMKSTHVMQLIETLAYVRKVLGTNHGKDRIGKPYDQVYRPTREYDSPLDDVSIKLALRRARQVKKSDHGRWSSRLTGYGQSLRRRWHDGTQSRHCSELIYFVPDLALNPPECVFSTTTARLAEVALRLASARSLATLTEASRSTMQIQVTLSNGVLRADEGETRWIWSSTGMQRRGKRVIPEKTNRPVASSDTISECENPGATPPRAEPGLCWWEEDALTTAPTTAP</sequence>
<reference evidence="2 3" key="1">
    <citation type="submission" date="2023-02" db="EMBL/GenBank/DDBJ databases">
        <title>LHISI_Scaffold_Assembly.</title>
        <authorList>
            <person name="Stuart O.P."/>
            <person name="Cleave R."/>
            <person name="Magrath M.J.L."/>
            <person name="Mikheyev A.S."/>
        </authorList>
    </citation>
    <scope>NUCLEOTIDE SEQUENCE [LARGE SCALE GENOMIC DNA]</scope>
    <source>
        <strain evidence="2">Daus_M_001</strain>
        <tissue evidence="2">Leg muscle</tissue>
    </source>
</reference>
<feature type="region of interest" description="Disordered" evidence="1">
    <location>
        <begin position="116"/>
        <end position="138"/>
    </location>
</feature>
<feature type="region of interest" description="Disordered" evidence="1">
    <location>
        <begin position="473"/>
        <end position="502"/>
    </location>
</feature>
<protein>
    <submittedName>
        <fullName evidence="2">Uncharacterized protein</fullName>
    </submittedName>
</protein>
<keyword evidence="3" id="KW-1185">Reference proteome</keyword>
<feature type="region of interest" description="Disordered" evidence="1">
    <location>
        <begin position="227"/>
        <end position="254"/>
    </location>
</feature>
<feature type="region of interest" description="Disordered" evidence="1">
    <location>
        <begin position="1"/>
        <end position="22"/>
    </location>
</feature>
<feature type="compositionally biased region" description="Basic and acidic residues" evidence="1">
    <location>
        <begin position="185"/>
        <end position="195"/>
    </location>
</feature>
<evidence type="ECO:0000313" key="3">
    <source>
        <dbReference type="Proteomes" id="UP001159363"/>
    </source>
</evidence>
<organism evidence="2 3">
    <name type="scientific">Dryococelus australis</name>
    <dbReference type="NCBI Taxonomy" id="614101"/>
    <lineage>
        <taxon>Eukaryota</taxon>
        <taxon>Metazoa</taxon>
        <taxon>Ecdysozoa</taxon>
        <taxon>Arthropoda</taxon>
        <taxon>Hexapoda</taxon>
        <taxon>Insecta</taxon>
        <taxon>Pterygota</taxon>
        <taxon>Neoptera</taxon>
        <taxon>Polyneoptera</taxon>
        <taxon>Phasmatodea</taxon>
        <taxon>Verophasmatodea</taxon>
        <taxon>Anareolatae</taxon>
        <taxon>Phasmatidae</taxon>
        <taxon>Eurycanthinae</taxon>
        <taxon>Dryococelus</taxon>
    </lineage>
</organism>